<dbReference type="KEGG" id="mgin:FRZ54_05185"/>
<evidence type="ECO:0000259" key="1">
    <source>
        <dbReference type="Pfam" id="PF02543"/>
    </source>
</evidence>
<reference evidence="2 3" key="1">
    <citation type="journal article" date="2017" name="Curr. Microbiol.">
        <title>Mucilaginibacter ginsenosidivorans sp. nov., Isolated from Soil of Ginseng Field.</title>
        <authorList>
            <person name="Kim M.M."/>
            <person name="Siddiqi M.Z."/>
            <person name="Im W.T."/>
        </authorList>
    </citation>
    <scope>NUCLEOTIDE SEQUENCE [LARGE SCALE GENOMIC DNA]</scope>
    <source>
        <strain evidence="2 3">Gsoil 3017</strain>
    </source>
</reference>
<evidence type="ECO:0000313" key="2">
    <source>
        <dbReference type="EMBL" id="QEC62006.1"/>
    </source>
</evidence>
<dbReference type="AlphaFoldDB" id="A0A5B8UU89"/>
<dbReference type="EMBL" id="CP042436">
    <property type="protein sequence ID" value="QEC62006.1"/>
    <property type="molecule type" value="Genomic_DNA"/>
</dbReference>
<keyword evidence="3" id="KW-1185">Reference proteome</keyword>
<proteinExistence type="predicted"/>
<organism evidence="2 3">
    <name type="scientific">Mucilaginibacter ginsenosidivorans</name>
    <dbReference type="NCBI Taxonomy" id="398053"/>
    <lineage>
        <taxon>Bacteria</taxon>
        <taxon>Pseudomonadati</taxon>
        <taxon>Bacteroidota</taxon>
        <taxon>Sphingobacteriia</taxon>
        <taxon>Sphingobacteriales</taxon>
        <taxon>Sphingobacteriaceae</taxon>
        <taxon>Mucilaginibacter</taxon>
    </lineage>
</organism>
<evidence type="ECO:0000313" key="3">
    <source>
        <dbReference type="Proteomes" id="UP000321479"/>
    </source>
</evidence>
<feature type="domain" description="Carbamoyltransferase" evidence="1">
    <location>
        <begin position="92"/>
        <end position="222"/>
    </location>
</feature>
<dbReference type="PANTHER" id="PTHR34847:SF1">
    <property type="entry name" value="NODULATION PROTEIN U"/>
    <property type="match status" value="1"/>
</dbReference>
<dbReference type="OrthoDB" id="9780777at2"/>
<accession>A0A5B8UU89</accession>
<gene>
    <name evidence="2" type="ORF">FRZ54_05185</name>
</gene>
<sequence length="298" mass="33411">MSVYILGTGLSHDGSACLIKDGKIVAAIEKERLTRIKHDGGNDREAVKYCLEAAGIGVNDLALIIQAANFEIDIKPDRYSGQRYFEKDIDIPMITLSHHMAHAWGAAATSPFGECNVMVIDGAGSPYYQCRDIEGAIVPDYPFNNALFCEKDSFYYFDGKTLKPLYKDFSEVRLFENSPTLKLPTNYHSIGGLYSAASFYAFRNMDDAGKLMGLAPYGKLDGKPNLFKLEDGSVEIIYEHINAFFTNPAADYDHFKKEFSHYADMARWVQDEAERAILYLFEQRQKISPHPNMAYAGG</sequence>
<dbReference type="PANTHER" id="PTHR34847">
    <property type="entry name" value="NODULATION PROTEIN U"/>
    <property type="match status" value="1"/>
</dbReference>
<dbReference type="RefSeq" id="WP_147030583.1">
    <property type="nucleotide sequence ID" value="NZ_CP042436.1"/>
</dbReference>
<dbReference type="GO" id="GO:0003824">
    <property type="term" value="F:catalytic activity"/>
    <property type="evidence" value="ECO:0007669"/>
    <property type="project" value="InterPro"/>
</dbReference>
<dbReference type="InterPro" id="IPR003696">
    <property type="entry name" value="Carbtransf_dom"/>
</dbReference>
<dbReference type="Gene3D" id="3.30.420.40">
    <property type="match status" value="1"/>
</dbReference>
<feature type="domain" description="Carbamoyltransferase" evidence="1">
    <location>
        <begin position="6"/>
        <end position="66"/>
    </location>
</feature>
<dbReference type="InterPro" id="IPR051338">
    <property type="entry name" value="NodU/CmcH_Carbamoyltrnsfr"/>
</dbReference>
<dbReference type="Pfam" id="PF02543">
    <property type="entry name" value="Carbam_trans_N"/>
    <property type="match status" value="2"/>
</dbReference>
<protein>
    <recommendedName>
        <fullName evidence="1">Carbamoyltransferase domain-containing protein</fullName>
    </recommendedName>
</protein>
<name>A0A5B8UU89_9SPHI</name>
<dbReference type="Proteomes" id="UP000321479">
    <property type="component" value="Chromosome"/>
</dbReference>